<dbReference type="SUPFAM" id="SSF46785">
    <property type="entry name" value="Winged helix' DNA-binding domain"/>
    <property type="match status" value="1"/>
</dbReference>
<proteinExistence type="predicted"/>
<dbReference type="InterPro" id="IPR036390">
    <property type="entry name" value="WH_DNA-bd_sf"/>
</dbReference>
<protein>
    <submittedName>
        <fullName evidence="1">Helix-turn-helix domain-containing protein</fullName>
    </submittedName>
</protein>
<reference evidence="1 2" key="1">
    <citation type="submission" date="2021-05" db="EMBL/GenBank/DDBJ databases">
        <title>Fusibacter ferrireducens sp. nov., an anaerobic, sulfur- and Fe-reducing bacterium isolated from the mangrove sediment.</title>
        <authorList>
            <person name="Qiu D."/>
        </authorList>
    </citation>
    <scope>NUCLEOTIDE SEQUENCE [LARGE SCALE GENOMIC DNA]</scope>
    <source>
        <strain evidence="1 2">DSM 12116</strain>
    </source>
</reference>
<evidence type="ECO:0000313" key="2">
    <source>
        <dbReference type="Proteomes" id="UP000746471"/>
    </source>
</evidence>
<keyword evidence="2" id="KW-1185">Reference proteome</keyword>
<gene>
    <name evidence="1" type="ORF">KHM83_17750</name>
</gene>
<evidence type="ECO:0000313" key="1">
    <source>
        <dbReference type="EMBL" id="MBS7528533.1"/>
    </source>
</evidence>
<dbReference type="Pfam" id="PF13730">
    <property type="entry name" value="HTH_36"/>
    <property type="match status" value="1"/>
</dbReference>
<dbReference type="RefSeq" id="WP_213238389.1">
    <property type="nucleotide sequence ID" value="NZ_JAHBCL010000043.1"/>
</dbReference>
<accession>A0ABS5PTN4</accession>
<organism evidence="1 2">
    <name type="scientific">Fusibacter paucivorans</name>
    <dbReference type="NCBI Taxonomy" id="76009"/>
    <lineage>
        <taxon>Bacteria</taxon>
        <taxon>Bacillati</taxon>
        <taxon>Bacillota</taxon>
        <taxon>Clostridia</taxon>
        <taxon>Eubacteriales</taxon>
        <taxon>Eubacteriales Family XII. Incertae Sedis</taxon>
        <taxon>Fusibacter</taxon>
    </lineage>
</organism>
<name>A0ABS5PTN4_9FIRM</name>
<dbReference type="InterPro" id="IPR036388">
    <property type="entry name" value="WH-like_DNA-bd_sf"/>
</dbReference>
<sequence length="158" mass="17995">MSNKSLLIECVYSLKLTQRATLVAFYLINRADSEGTCFPGVKTIARECNISSRTVQRALNDLEEVGFLARESRFHEQGGQRSNLYYLQVIEVEQDEEALEEENKFENTAVDNESIDKEEMQGDIVREQISPKMDIEAINFNDLCDSCVSRSPCQECIP</sequence>
<dbReference type="Proteomes" id="UP000746471">
    <property type="component" value="Unassembled WGS sequence"/>
</dbReference>
<comment type="caution">
    <text evidence="1">The sequence shown here is derived from an EMBL/GenBank/DDBJ whole genome shotgun (WGS) entry which is preliminary data.</text>
</comment>
<dbReference type="EMBL" id="JAHBCL010000043">
    <property type="protein sequence ID" value="MBS7528533.1"/>
    <property type="molecule type" value="Genomic_DNA"/>
</dbReference>
<dbReference type="Gene3D" id="1.10.10.10">
    <property type="entry name" value="Winged helix-like DNA-binding domain superfamily/Winged helix DNA-binding domain"/>
    <property type="match status" value="1"/>
</dbReference>